<sequence length="206" mass="21950">MVRRRAQVLGVLIALVLAAGCAGPRYGGEVPAPSAAAPDIDYLIGPGDTIQIFVWRNPEVSTSVPVRPDGKISVPLVEDLPVAGKTPTQVAREIEQVLSRYIRNPVVTVIVSGFSGVFSQQVRVVGQAAQPQAIPYRKGMTLLDVMIAVGGLTDFAAGDKASIVRVVDGKQTQLRVHLDRLLRDGDVSANVPVLPGDILIIPEAWF</sequence>
<dbReference type="InterPro" id="IPR017477">
    <property type="entry name" value="PEP-CTERM_polysacc_export"/>
</dbReference>
<dbReference type="PROSITE" id="PS51257">
    <property type="entry name" value="PROKAR_LIPOPROTEIN"/>
    <property type="match status" value="1"/>
</dbReference>
<dbReference type="EMBL" id="RJVI01000001">
    <property type="protein sequence ID" value="ROR34735.1"/>
    <property type="molecule type" value="Genomic_DNA"/>
</dbReference>
<feature type="domain" description="Polysaccharide export protein N-terminal" evidence="2">
    <location>
        <begin position="38"/>
        <end position="111"/>
    </location>
</feature>
<dbReference type="GO" id="GO:0015159">
    <property type="term" value="F:polysaccharide transmembrane transporter activity"/>
    <property type="evidence" value="ECO:0007669"/>
    <property type="project" value="InterPro"/>
</dbReference>
<proteinExistence type="predicted"/>
<organism evidence="4 5">
    <name type="scientific">Inmirania thermothiophila</name>
    <dbReference type="NCBI Taxonomy" id="1750597"/>
    <lineage>
        <taxon>Bacteria</taxon>
        <taxon>Pseudomonadati</taxon>
        <taxon>Pseudomonadota</taxon>
        <taxon>Gammaproteobacteria</taxon>
        <taxon>Chromatiales</taxon>
        <taxon>Ectothiorhodospiraceae</taxon>
        <taxon>Inmirania</taxon>
    </lineage>
</organism>
<accession>A0A3N1Y7I2</accession>
<dbReference type="Gene3D" id="3.30.1950.10">
    <property type="entry name" value="wza like domain"/>
    <property type="match status" value="1"/>
</dbReference>
<keyword evidence="5" id="KW-1185">Reference proteome</keyword>
<feature type="domain" description="Soluble ligand binding" evidence="3">
    <location>
        <begin position="122"/>
        <end position="172"/>
    </location>
</feature>
<dbReference type="AlphaFoldDB" id="A0A3N1Y7I2"/>
<gene>
    <name evidence="4" type="ORF">EDC57_0639</name>
</gene>
<evidence type="ECO:0000313" key="4">
    <source>
        <dbReference type="EMBL" id="ROR34735.1"/>
    </source>
</evidence>
<dbReference type="PANTHER" id="PTHR33619:SF3">
    <property type="entry name" value="POLYSACCHARIDE EXPORT PROTEIN GFCE-RELATED"/>
    <property type="match status" value="1"/>
</dbReference>
<dbReference type="Pfam" id="PF10531">
    <property type="entry name" value="SLBB"/>
    <property type="match status" value="1"/>
</dbReference>
<comment type="caution">
    <text evidence="4">The sequence shown here is derived from an EMBL/GenBank/DDBJ whole genome shotgun (WGS) entry which is preliminary data.</text>
</comment>
<evidence type="ECO:0000259" key="2">
    <source>
        <dbReference type="Pfam" id="PF02563"/>
    </source>
</evidence>
<dbReference type="Pfam" id="PF02563">
    <property type="entry name" value="Poly_export"/>
    <property type="match status" value="1"/>
</dbReference>
<dbReference type="InterPro" id="IPR049712">
    <property type="entry name" value="Poly_export"/>
</dbReference>
<dbReference type="Gene3D" id="3.10.560.10">
    <property type="entry name" value="Outer membrane lipoprotein wza domain like"/>
    <property type="match status" value="1"/>
</dbReference>
<dbReference type="PANTHER" id="PTHR33619">
    <property type="entry name" value="POLYSACCHARIDE EXPORT PROTEIN GFCE-RELATED"/>
    <property type="match status" value="1"/>
</dbReference>
<dbReference type="NCBIfam" id="TIGR03027">
    <property type="entry name" value="pepcterm_export"/>
    <property type="match status" value="1"/>
</dbReference>
<name>A0A3N1Y7I2_9GAMM</name>
<evidence type="ECO:0000313" key="5">
    <source>
        <dbReference type="Proteomes" id="UP000276634"/>
    </source>
</evidence>
<dbReference type="InterPro" id="IPR019554">
    <property type="entry name" value="Soluble_ligand-bd"/>
</dbReference>
<evidence type="ECO:0000259" key="3">
    <source>
        <dbReference type="Pfam" id="PF10531"/>
    </source>
</evidence>
<dbReference type="InterPro" id="IPR003715">
    <property type="entry name" value="Poly_export_N"/>
</dbReference>
<reference evidence="4 5" key="1">
    <citation type="submission" date="2018-11" db="EMBL/GenBank/DDBJ databases">
        <title>Genomic Encyclopedia of Type Strains, Phase IV (KMG-IV): sequencing the most valuable type-strain genomes for metagenomic binning, comparative biology and taxonomic classification.</title>
        <authorList>
            <person name="Goeker M."/>
        </authorList>
    </citation>
    <scope>NUCLEOTIDE SEQUENCE [LARGE SCALE GENOMIC DNA]</scope>
    <source>
        <strain evidence="4 5">DSM 100275</strain>
    </source>
</reference>
<keyword evidence="1" id="KW-0732">Signal</keyword>
<protein>
    <submittedName>
        <fullName evidence="4">Polysaccharide export outer membrane protein</fullName>
    </submittedName>
</protein>
<evidence type="ECO:0000256" key="1">
    <source>
        <dbReference type="ARBA" id="ARBA00022729"/>
    </source>
</evidence>
<dbReference type="Proteomes" id="UP000276634">
    <property type="component" value="Unassembled WGS sequence"/>
</dbReference>